<protein>
    <submittedName>
        <fullName evidence="2">Uncharacterized protein</fullName>
    </submittedName>
</protein>
<feature type="region of interest" description="Disordered" evidence="1">
    <location>
        <begin position="1"/>
        <end position="24"/>
    </location>
</feature>
<gene>
    <name evidence="2" type="ORF">DPMN_118132</name>
</gene>
<reference evidence="2" key="1">
    <citation type="journal article" date="2019" name="bioRxiv">
        <title>The Genome of the Zebra Mussel, Dreissena polymorpha: A Resource for Invasive Species Research.</title>
        <authorList>
            <person name="McCartney M.A."/>
            <person name="Auch B."/>
            <person name="Kono T."/>
            <person name="Mallez S."/>
            <person name="Zhang Y."/>
            <person name="Obille A."/>
            <person name="Becker A."/>
            <person name="Abrahante J.E."/>
            <person name="Garbe J."/>
            <person name="Badalamenti J.P."/>
            <person name="Herman A."/>
            <person name="Mangelson H."/>
            <person name="Liachko I."/>
            <person name="Sullivan S."/>
            <person name="Sone E.D."/>
            <person name="Koren S."/>
            <person name="Silverstein K.A.T."/>
            <person name="Beckman K.B."/>
            <person name="Gohl D.M."/>
        </authorList>
    </citation>
    <scope>NUCLEOTIDE SEQUENCE</scope>
    <source>
        <strain evidence="2">Duluth1</strain>
        <tissue evidence="2">Whole animal</tissue>
    </source>
</reference>
<organism evidence="2 3">
    <name type="scientific">Dreissena polymorpha</name>
    <name type="common">Zebra mussel</name>
    <name type="synonym">Mytilus polymorpha</name>
    <dbReference type="NCBI Taxonomy" id="45954"/>
    <lineage>
        <taxon>Eukaryota</taxon>
        <taxon>Metazoa</taxon>
        <taxon>Spiralia</taxon>
        <taxon>Lophotrochozoa</taxon>
        <taxon>Mollusca</taxon>
        <taxon>Bivalvia</taxon>
        <taxon>Autobranchia</taxon>
        <taxon>Heteroconchia</taxon>
        <taxon>Euheterodonta</taxon>
        <taxon>Imparidentia</taxon>
        <taxon>Neoheterodontei</taxon>
        <taxon>Myida</taxon>
        <taxon>Dreissenoidea</taxon>
        <taxon>Dreissenidae</taxon>
        <taxon>Dreissena</taxon>
    </lineage>
</organism>
<dbReference type="AlphaFoldDB" id="A0A9D4GJL8"/>
<evidence type="ECO:0000256" key="1">
    <source>
        <dbReference type="SAM" id="MobiDB-lite"/>
    </source>
</evidence>
<evidence type="ECO:0000313" key="3">
    <source>
        <dbReference type="Proteomes" id="UP000828390"/>
    </source>
</evidence>
<dbReference type="Proteomes" id="UP000828390">
    <property type="component" value="Unassembled WGS sequence"/>
</dbReference>
<name>A0A9D4GJL8_DREPO</name>
<evidence type="ECO:0000313" key="2">
    <source>
        <dbReference type="EMBL" id="KAH3816614.1"/>
    </source>
</evidence>
<proteinExistence type="predicted"/>
<keyword evidence="3" id="KW-1185">Reference proteome</keyword>
<accession>A0A9D4GJL8</accession>
<comment type="caution">
    <text evidence="2">The sequence shown here is derived from an EMBL/GenBank/DDBJ whole genome shotgun (WGS) entry which is preliminary data.</text>
</comment>
<feature type="compositionally biased region" description="Polar residues" evidence="1">
    <location>
        <begin position="1"/>
        <end position="15"/>
    </location>
</feature>
<reference evidence="2" key="2">
    <citation type="submission" date="2020-11" db="EMBL/GenBank/DDBJ databases">
        <authorList>
            <person name="McCartney M.A."/>
            <person name="Auch B."/>
            <person name="Kono T."/>
            <person name="Mallez S."/>
            <person name="Becker A."/>
            <person name="Gohl D.M."/>
            <person name="Silverstein K.A.T."/>
            <person name="Koren S."/>
            <person name="Bechman K.B."/>
            <person name="Herman A."/>
            <person name="Abrahante J.E."/>
            <person name="Garbe J."/>
        </authorList>
    </citation>
    <scope>NUCLEOTIDE SEQUENCE</scope>
    <source>
        <strain evidence="2">Duluth1</strain>
        <tissue evidence="2">Whole animal</tissue>
    </source>
</reference>
<sequence>MRGAGSQSPTRSGLITTADPPPGECTRIKGSKHLLMGGSWLMMLVTDAVTSLYYTHRFPALIIKFRANGPRANRI</sequence>
<dbReference type="EMBL" id="JAIWYP010000005">
    <property type="protein sequence ID" value="KAH3816614.1"/>
    <property type="molecule type" value="Genomic_DNA"/>
</dbReference>